<dbReference type="InterPro" id="IPR018968">
    <property type="entry name" value="Phasin"/>
</dbReference>
<keyword evidence="4" id="KW-1185">Reference proteome</keyword>
<evidence type="ECO:0000259" key="2">
    <source>
        <dbReference type="Pfam" id="PF09361"/>
    </source>
</evidence>
<dbReference type="Proteomes" id="UP001155128">
    <property type="component" value="Unassembled WGS sequence"/>
</dbReference>
<gene>
    <name evidence="3" type="ORF">NDO55_11645</name>
</gene>
<feature type="compositionally biased region" description="Basic and acidic residues" evidence="1">
    <location>
        <begin position="1"/>
        <end position="22"/>
    </location>
</feature>
<sequence length="256" mass="27467">MADKAKSEKAKKAPVKKADAPAEKPVVAAAAKVEAKAVEVKAAPEKVEVKSEKAAPAKKPAPKAKKVKKVAAKKAAPVKKKLKAPVQAKKAAPKPAKEGMFNMTNEWNKWFAGFEMPQADKVEEMIAAAGKQGEEFIAKGKHAGEELAEMTKANIEAMIEAGRIYAGGAKDLGTELIEDGRNQFDAASDNLRKFAEAKNPQEFVALQSELAKAQFDQFVAEGSKLTEKMVKLAGDVMQPVQNRASVNAEKVKELMA</sequence>
<feature type="compositionally biased region" description="Basic and acidic residues" evidence="1">
    <location>
        <begin position="41"/>
        <end position="55"/>
    </location>
</feature>
<evidence type="ECO:0000313" key="4">
    <source>
        <dbReference type="Proteomes" id="UP001155128"/>
    </source>
</evidence>
<reference evidence="3" key="1">
    <citation type="submission" date="2022-06" db="EMBL/GenBank/DDBJ databases">
        <title>Sphingomicrobium sedimins sp. nov., a marine bacterium isolated from tidal flat.</title>
        <authorList>
            <person name="Kim C.-H."/>
            <person name="Yoo Y."/>
            <person name="Kim J.-J."/>
        </authorList>
    </citation>
    <scope>NUCLEOTIDE SEQUENCE</scope>
    <source>
        <strain evidence="3">GRR-S6-50</strain>
    </source>
</reference>
<feature type="region of interest" description="Disordered" evidence="1">
    <location>
        <begin position="1"/>
        <end position="24"/>
    </location>
</feature>
<protein>
    <submittedName>
        <fullName evidence="3">Phasin family protein</fullName>
    </submittedName>
</protein>
<feature type="domain" description="Phasin" evidence="2">
    <location>
        <begin position="145"/>
        <end position="243"/>
    </location>
</feature>
<dbReference type="InterPro" id="IPR010127">
    <property type="entry name" value="Phasin_subfam-1"/>
</dbReference>
<evidence type="ECO:0000256" key="1">
    <source>
        <dbReference type="SAM" id="MobiDB-lite"/>
    </source>
</evidence>
<dbReference type="NCBIfam" id="TIGR01841">
    <property type="entry name" value="phasin"/>
    <property type="match status" value="1"/>
</dbReference>
<feature type="compositionally biased region" description="Low complexity" evidence="1">
    <location>
        <begin position="84"/>
        <end position="94"/>
    </location>
</feature>
<dbReference type="RefSeq" id="WP_252115386.1">
    <property type="nucleotide sequence ID" value="NZ_JAMSHT010000001.1"/>
</dbReference>
<evidence type="ECO:0000313" key="3">
    <source>
        <dbReference type="EMBL" id="MCM8558472.1"/>
    </source>
</evidence>
<dbReference type="Pfam" id="PF09361">
    <property type="entry name" value="Phasin_2"/>
    <property type="match status" value="1"/>
</dbReference>
<organism evidence="3 4">
    <name type="scientific">Sphingomicrobium sediminis</name>
    <dbReference type="NCBI Taxonomy" id="2950949"/>
    <lineage>
        <taxon>Bacteria</taxon>
        <taxon>Pseudomonadati</taxon>
        <taxon>Pseudomonadota</taxon>
        <taxon>Alphaproteobacteria</taxon>
        <taxon>Sphingomonadales</taxon>
        <taxon>Sphingomonadaceae</taxon>
        <taxon>Sphingomicrobium</taxon>
    </lineage>
</organism>
<accession>A0A9X2EJ63</accession>
<dbReference type="EMBL" id="JAMSHT010000001">
    <property type="protein sequence ID" value="MCM8558472.1"/>
    <property type="molecule type" value="Genomic_DNA"/>
</dbReference>
<feature type="compositionally biased region" description="Basic residues" evidence="1">
    <location>
        <begin position="60"/>
        <end position="83"/>
    </location>
</feature>
<proteinExistence type="predicted"/>
<name>A0A9X2EJ63_9SPHN</name>
<dbReference type="AlphaFoldDB" id="A0A9X2EJ63"/>
<comment type="caution">
    <text evidence="3">The sequence shown here is derived from an EMBL/GenBank/DDBJ whole genome shotgun (WGS) entry which is preliminary data.</text>
</comment>
<feature type="region of interest" description="Disordered" evidence="1">
    <location>
        <begin position="41"/>
        <end position="95"/>
    </location>
</feature>